<accession>A0A9X2DC17</accession>
<proteinExistence type="predicted"/>
<keyword evidence="3" id="KW-1185">Reference proteome</keyword>
<reference evidence="2" key="1">
    <citation type="submission" date="2022-05" db="EMBL/GenBank/DDBJ databases">
        <authorList>
            <person name="Tuo L."/>
        </authorList>
    </citation>
    <scope>NUCLEOTIDE SEQUENCE</scope>
    <source>
        <strain evidence="2">BSK12Z-4</strain>
    </source>
</reference>
<dbReference type="AlphaFoldDB" id="A0A9X2DC17"/>
<evidence type="ECO:0000256" key="1">
    <source>
        <dbReference type="SAM" id="MobiDB-lite"/>
    </source>
</evidence>
<dbReference type="RefSeq" id="WP_250828788.1">
    <property type="nucleotide sequence ID" value="NZ_JAMOIL010000040.1"/>
</dbReference>
<evidence type="ECO:0000313" key="3">
    <source>
        <dbReference type="Proteomes" id="UP001139485"/>
    </source>
</evidence>
<evidence type="ECO:0000313" key="2">
    <source>
        <dbReference type="EMBL" id="MCM0622607.1"/>
    </source>
</evidence>
<gene>
    <name evidence="2" type="ORF">M8330_20160</name>
</gene>
<dbReference type="EMBL" id="JAMOIL010000040">
    <property type="protein sequence ID" value="MCM0622607.1"/>
    <property type="molecule type" value="Genomic_DNA"/>
</dbReference>
<feature type="region of interest" description="Disordered" evidence="1">
    <location>
        <begin position="1"/>
        <end position="30"/>
    </location>
</feature>
<comment type="caution">
    <text evidence="2">The sequence shown here is derived from an EMBL/GenBank/DDBJ whole genome shotgun (WGS) entry which is preliminary data.</text>
</comment>
<name>A0A9X2DC17_9ACTN</name>
<protein>
    <submittedName>
        <fullName evidence="2">Uncharacterized protein</fullName>
    </submittedName>
</protein>
<organism evidence="2 3">
    <name type="scientific">Nocardioides bruguierae</name>
    <dbReference type="NCBI Taxonomy" id="2945102"/>
    <lineage>
        <taxon>Bacteria</taxon>
        <taxon>Bacillati</taxon>
        <taxon>Actinomycetota</taxon>
        <taxon>Actinomycetes</taxon>
        <taxon>Propionibacteriales</taxon>
        <taxon>Nocardioidaceae</taxon>
        <taxon>Nocardioides</taxon>
    </lineage>
</organism>
<dbReference type="Proteomes" id="UP001139485">
    <property type="component" value="Unassembled WGS sequence"/>
</dbReference>
<sequence>MTSTTVLPHPPGAALAQTAPHPATTHRGYDTTGIAHDPAWDNVLDLMSAGVTQHDASQAVWGDPARIRDHRLAAVITVRAGFATAFPDLQLPSLHLPTDLPGA</sequence>